<dbReference type="PANTHER" id="PTHR41349:SF1">
    <property type="entry name" value="PROTEIN CBG08683"/>
    <property type="match status" value="1"/>
</dbReference>
<dbReference type="VEuPathDB" id="FungiDB:AB675_2934"/>
<dbReference type="Pfam" id="PF03372">
    <property type="entry name" value="Exo_endo_phos"/>
    <property type="match status" value="1"/>
</dbReference>
<dbReference type="EMBL" id="LFJN01000031">
    <property type="protein sequence ID" value="KPI36480.1"/>
    <property type="molecule type" value="Genomic_DNA"/>
</dbReference>
<evidence type="ECO:0000256" key="1">
    <source>
        <dbReference type="SAM" id="SignalP"/>
    </source>
</evidence>
<accession>A0A0N1NY64</accession>
<dbReference type="STRING" id="1664694.A0A0N1NY64"/>
<comment type="caution">
    <text evidence="3">The sequence shown here is derived from an EMBL/GenBank/DDBJ whole genome shotgun (WGS) entry which is preliminary data.</text>
</comment>
<dbReference type="Gene3D" id="3.60.10.10">
    <property type="entry name" value="Endonuclease/exonuclease/phosphatase"/>
    <property type="match status" value="1"/>
</dbReference>
<keyword evidence="4" id="KW-1185">Reference proteome</keyword>
<evidence type="ECO:0000313" key="3">
    <source>
        <dbReference type="EMBL" id="KPI36480.1"/>
    </source>
</evidence>
<dbReference type="InterPro" id="IPR036691">
    <property type="entry name" value="Endo/exonu/phosph_ase_sf"/>
</dbReference>
<dbReference type="InterPro" id="IPR005135">
    <property type="entry name" value="Endo/exonuclease/phosphatase"/>
</dbReference>
<feature type="signal peptide" evidence="1">
    <location>
        <begin position="1"/>
        <end position="22"/>
    </location>
</feature>
<evidence type="ECO:0000313" key="4">
    <source>
        <dbReference type="Proteomes" id="UP000038010"/>
    </source>
</evidence>
<organism evidence="3 4">
    <name type="scientific">Cyphellophora attinorum</name>
    <dbReference type="NCBI Taxonomy" id="1664694"/>
    <lineage>
        <taxon>Eukaryota</taxon>
        <taxon>Fungi</taxon>
        <taxon>Dikarya</taxon>
        <taxon>Ascomycota</taxon>
        <taxon>Pezizomycotina</taxon>
        <taxon>Eurotiomycetes</taxon>
        <taxon>Chaetothyriomycetidae</taxon>
        <taxon>Chaetothyriales</taxon>
        <taxon>Cyphellophoraceae</taxon>
        <taxon>Cyphellophora</taxon>
    </lineage>
</organism>
<gene>
    <name evidence="3" type="ORF">AB675_2934</name>
</gene>
<sequence>MKLTSAVRFAVAVNTLCSTAASILPLSAPPAYVPFDRTRDFTSSFALDAWATPVTFEYSTPEPHDKNWIGIWPASGGGPEEGHRVADHASAWEYAEDSAGRRYINVDNLGAGDYRAYFLAKDIYVSLAAPFNFYYPGYKATLYFPSNETSLRNAREGEAYLENVGGLVIGEGHSIHINFQKAGGDDWIQVWPDGSIRGTPPAGSGGRIAVAQVEGKAADTAPASIQINIMVQRSSERLVDSINVMTWSMWDSGTHFSRYHEKQMRFILGSNVDLIAFQDIAEVPIDHLERIANALGWWRWRGDLRVAIISRYPIVAEFSQIVTDYFNPGGGVRVSLNGLNQDDKVAIEFWSVALFPLPYGPNEFCKRDRPLTQQQVLANEVHSERMVQLKATMDRIIPQIDNSSGSTTPTILAGDFNAPSHLDWVDSLKEKNCGVGGGFPWPSSIIVTAAGMDDSLRVANPDPAKYLGTTWNIRKLSDPQDRIDFVYGSKDLEVLASVNTVGGGDPKARDPEWTSDHAAIVSLSAFREPEPSVNQGAVSTQHLRYLFWMMFRIIF</sequence>
<dbReference type="OrthoDB" id="276515at2759"/>
<feature type="domain" description="Endonuclease/exonuclease/phosphatase" evidence="2">
    <location>
        <begin position="266"/>
        <end position="517"/>
    </location>
</feature>
<feature type="chain" id="PRO_5005879447" description="Endonuclease/exonuclease/phosphatase domain-containing protein" evidence="1">
    <location>
        <begin position="23"/>
        <end position="555"/>
    </location>
</feature>
<reference evidence="3 4" key="1">
    <citation type="submission" date="2015-06" db="EMBL/GenBank/DDBJ databases">
        <title>Draft genome of the ant-associated black yeast Phialophora attae CBS 131958.</title>
        <authorList>
            <person name="Moreno L.F."/>
            <person name="Stielow B.J."/>
            <person name="de Hoog S."/>
            <person name="Vicente V.A."/>
            <person name="Weiss V.A."/>
            <person name="de Vries M."/>
            <person name="Cruz L.M."/>
            <person name="Souza E.M."/>
        </authorList>
    </citation>
    <scope>NUCLEOTIDE SEQUENCE [LARGE SCALE GENOMIC DNA]</scope>
    <source>
        <strain evidence="3 4">CBS 131958</strain>
    </source>
</reference>
<dbReference type="GeneID" id="28734824"/>
<name>A0A0N1NY64_9EURO</name>
<dbReference type="SUPFAM" id="SSF56219">
    <property type="entry name" value="DNase I-like"/>
    <property type="match status" value="1"/>
</dbReference>
<protein>
    <recommendedName>
        <fullName evidence="2">Endonuclease/exonuclease/phosphatase domain-containing protein</fullName>
    </recommendedName>
</protein>
<dbReference type="PANTHER" id="PTHR41349">
    <property type="match status" value="1"/>
</dbReference>
<dbReference type="RefSeq" id="XP_017996443.1">
    <property type="nucleotide sequence ID" value="XM_018142944.1"/>
</dbReference>
<dbReference type="AlphaFoldDB" id="A0A0N1NY64"/>
<dbReference type="GO" id="GO:0003824">
    <property type="term" value="F:catalytic activity"/>
    <property type="evidence" value="ECO:0007669"/>
    <property type="project" value="InterPro"/>
</dbReference>
<evidence type="ECO:0000259" key="2">
    <source>
        <dbReference type="Pfam" id="PF03372"/>
    </source>
</evidence>
<dbReference type="Proteomes" id="UP000038010">
    <property type="component" value="Unassembled WGS sequence"/>
</dbReference>
<keyword evidence="1" id="KW-0732">Signal</keyword>
<proteinExistence type="predicted"/>